<sequence>MGHDRTPRHRDSSLRWRRLASRPAIRTMTDRQETDLPTEPRDTVAERREPAASSSLPFVLVHGAWHGAWAYERVIPALAAHGHAAVARDLPAHGVNARFPASFAKRPLDAAAFASEPSPVAGTTLDDYVDHVLRTVDQARALGHERVVLVGHSMGGLAITMAAERAPEKIAKLVYLAAFMPTAGTKGLDYVRAPENRGEMLGPLMMASPKATGALRMDPRSDDPAYRAAAKRALCDDASDADHAAVGHLLGCDVPAAPFAARIETTAARWGALERHYIKCLRDKVLLPALQQRFIDEADALAPGNRTHVHTLDSSHSPFIAHAGAVADTLAAIARG</sequence>
<feature type="region of interest" description="Disordered" evidence="1">
    <location>
        <begin position="21"/>
        <end position="49"/>
    </location>
</feature>
<dbReference type="HOGENOM" id="CLU_046066_3_0_4"/>
<protein>
    <submittedName>
        <fullName evidence="3">Esterase EstC</fullName>
    </submittedName>
</protein>
<name>A0A0H2W960_BURMA</name>
<evidence type="ECO:0000256" key="1">
    <source>
        <dbReference type="SAM" id="MobiDB-lite"/>
    </source>
</evidence>
<dbReference type="GO" id="GO:0080030">
    <property type="term" value="F:methyl indole-3-acetate esterase activity"/>
    <property type="evidence" value="ECO:0007669"/>
    <property type="project" value="TreeGrafter"/>
</dbReference>
<feature type="compositionally biased region" description="Basic and acidic residues" evidence="1">
    <location>
        <begin position="28"/>
        <end position="49"/>
    </location>
</feature>
<dbReference type="SUPFAM" id="SSF53474">
    <property type="entry name" value="alpha/beta-Hydrolases"/>
    <property type="match status" value="1"/>
</dbReference>
<dbReference type="PANTHER" id="PTHR10992">
    <property type="entry name" value="METHYLESTERASE FAMILY MEMBER"/>
    <property type="match status" value="1"/>
</dbReference>
<dbReference type="Proteomes" id="UP000006693">
    <property type="component" value="Chromosome 2"/>
</dbReference>
<feature type="domain" description="AB hydrolase-1" evidence="2">
    <location>
        <begin position="58"/>
        <end position="328"/>
    </location>
</feature>
<gene>
    <name evidence="3" type="ordered locus">BMAA2104</name>
</gene>
<dbReference type="PATRIC" id="fig|243160.12.peg.5726"/>
<dbReference type="GO" id="GO:0080032">
    <property type="term" value="F:methyl jasmonate esterase activity"/>
    <property type="evidence" value="ECO:0007669"/>
    <property type="project" value="TreeGrafter"/>
</dbReference>
<accession>A0A0H2W960</accession>
<dbReference type="PANTHER" id="PTHR10992:SF1086">
    <property type="entry name" value="AB HYDROLASE-1 DOMAIN-CONTAINING PROTEIN"/>
    <property type="match status" value="1"/>
</dbReference>
<evidence type="ECO:0000259" key="2">
    <source>
        <dbReference type="Pfam" id="PF12697"/>
    </source>
</evidence>
<organism evidence="3 4">
    <name type="scientific">Burkholderia mallei (strain ATCC 23344)</name>
    <dbReference type="NCBI Taxonomy" id="243160"/>
    <lineage>
        <taxon>Bacteria</taxon>
        <taxon>Pseudomonadati</taxon>
        <taxon>Pseudomonadota</taxon>
        <taxon>Betaproteobacteria</taxon>
        <taxon>Burkholderiales</taxon>
        <taxon>Burkholderiaceae</taxon>
        <taxon>Burkholderia</taxon>
        <taxon>pseudomallei group</taxon>
    </lineage>
</organism>
<dbReference type="EMBL" id="CP000011">
    <property type="protein sequence ID" value="AAU45418.1"/>
    <property type="molecule type" value="Genomic_DNA"/>
</dbReference>
<dbReference type="KEGG" id="bma:BMAA2104"/>
<dbReference type="InterPro" id="IPR000073">
    <property type="entry name" value="AB_hydrolase_1"/>
</dbReference>
<keyword evidence="4" id="KW-1185">Reference proteome</keyword>
<dbReference type="eggNOG" id="COG2267">
    <property type="taxonomic scope" value="Bacteria"/>
</dbReference>
<dbReference type="InterPro" id="IPR045889">
    <property type="entry name" value="MES/HNL"/>
</dbReference>
<dbReference type="AlphaFoldDB" id="A0A0H2W960"/>
<proteinExistence type="predicted"/>
<dbReference type="Pfam" id="PF12697">
    <property type="entry name" value="Abhydrolase_6"/>
    <property type="match status" value="1"/>
</dbReference>
<reference evidence="3 4" key="1">
    <citation type="journal article" date="2004" name="Proc. Natl. Acad. Sci. U.S.A.">
        <title>Structural flexibility in the Burkholderia mallei genome.</title>
        <authorList>
            <person name="Nierman W.C."/>
            <person name="DeShazer D."/>
            <person name="Kim H.S."/>
            <person name="Tettelin H."/>
            <person name="Nelson K.E."/>
            <person name="Feldblyum T."/>
            <person name="Ulrich R.L."/>
            <person name="Ronning C.M."/>
            <person name="Brinkac L.M."/>
            <person name="Daugherty S.C."/>
            <person name="Davidsen T.D."/>
            <person name="Deboy R.T."/>
            <person name="Dimitrov G."/>
            <person name="Dodson R.J."/>
            <person name="Durkin A.S."/>
            <person name="Gwinn M.L."/>
            <person name="Haft D.H."/>
            <person name="Khouri H."/>
            <person name="Kolonay J.F."/>
            <person name="Madupu R."/>
            <person name="Mohammoud Y."/>
            <person name="Nelson W.C."/>
            <person name="Radune D."/>
            <person name="Romero C.M."/>
            <person name="Sarria S."/>
            <person name="Selengut J."/>
            <person name="Shamblin C."/>
            <person name="Sullivan S.A."/>
            <person name="White O."/>
            <person name="Yu Y."/>
            <person name="Zafar N."/>
            <person name="Zhou L."/>
            <person name="Fraser C.M."/>
        </authorList>
    </citation>
    <scope>NUCLEOTIDE SEQUENCE [LARGE SCALE GENOMIC DNA]</scope>
    <source>
        <strain evidence="3 4">ATCC 23344</strain>
    </source>
</reference>
<evidence type="ECO:0000313" key="3">
    <source>
        <dbReference type="EMBL" id="AAU45418.1"/>
    </source>
</evidence>
<evidence type="ECO:0000313" key="4">
    <source>
        <dbReference type="Proteomes" id="UP000006693"/>
    </source>
</evidence>
<dbReference type="InterPro" id="IPR029058">
    <property type="entry name" value="AB_hydrolase_fold"/>
</dbReference>
<dbReference type="Gene3D" id="3.40.50.1820">
    <property type="entry name" value="alpha/beta hydrolase"/>
    <property type="match status" value="1"/>
</dbReference>